<proteinExistence type="predicted"/>
<accession>A0A0G1S1B3</accession>
<evidence type="ECO:0000313" key="3">
    <source>
        <dbReference type="Proteomes" id="UP000034502"/>
    </source>
</evidence>
<sequence length="48" mass="5116">MQSVKAHLLSVIARAAGAEPGQIHLEHPEVENHGDYSSNIALILKGGR</sequence>
<dbReference type="GO" id="GO:0006420">
    <property type="term" value="P:arginyl-tRNA aminoacylation"/>
    <property type="evidence" value="ECO:0007669"/>
    <property type="project" value="InterPro"/>
</dbReference>
<dbReference type="Gene3D" id="3.30.1360.70">
    <property type="entry name" value="Arginyl tRNA synthetase N-terminal domain"/>
    <property type="match status" value="1"/>
</dbReference>
<comment type="caution">
    <text evidence="2">The sequence shown here is derived from an EMBL/GenBank/DDBJ whole genome shotgun (WGS) entry which is preliminary data.</text>
</comment>
<dbReference type="GO" id="GO:0005524">
    <property type="term" value="F:ATP binding"/>
    <property type="evidence" value="ECO:0007669"/>
    <property type="project" value="InterPro"/>
</dbReference>
<dbReference type="InterPro" id="IPR005148">
    <property type="entry name" value="Arg-tRNA-synth_N"/>
</dbReference>
<name>A0A0G1S1B3_9BACT</name>
<feature type="non-terminal residue" evidence="2">
    <location>
        <position position="48"/>
    </location>
</feature>
<dbReference type="InterPro" id="IPR036695">
    <property type="entry name" value="Arg-tRNA-synth_N_sf"/>
</dbReference>
<dbReference type="Proteomes" id="UP000034502">
    <property type="component" value="Unassembled WGS sequence"/>
</dbReference>
<dbReference type="GO" id="GO:0005737">
    <property type="term" value="C:cytoplasm"/>
    <property type="evidence" value="ECO:0007669"/>
    <property type="project" value="InterPro"/>
</dbReference>
<gene>
    <name evidence="2" type="ORF">UX86_C0027G0009</name>
</gene>
<dbReference type="AlphaFoldDB" id="A0A0G1S1B3"/>
<organism evidence="2 3">
    <name type="scientific">Candidatus Amesbacteria bacterium GW2011_GWC1_47_15</name>
    <dbReference type="NCBI Taxonomy" id="1618364"/>
    <lineage>
        <taxon>Bacteria</taxon>
        <taxon>Candidatus Amesiibacteriota</taxon>
    </lineage>
</organism>
<dbReference type="SUPFAM" id="SSF55190">
    <property type="entry name" value="Arginyl-tRNA synthetase (ArgRS), N-terminal 'additional' domain"/>
    <property type="match status" value="1"/>
</dbReference>
<evidence type="ECO:0000259" key="1">
    <source>
        <dbReference type="Pfam" id="PF03485"/>
    </source>
</evidence>
<dbReference type="EMBL" id="LCNU01000027">
    <property type="protein sequence ID" value="KKU63319.1"/>
    <property type="molecule type" value="Genomic_DNA"/>
</dbReference>
<dbReference type="STRING" id="1618364.UX86_C0027G0009"/>
<reference evidence="2 3" key="1">
    <citation type="journal article" date="2015" name="Nature">
        <title>rRNA introns, odd ribosomes, and small enigmatic genomes across a large radiation of phyla.</title>
        <authorList>
            <person name="Brown C.T."/>
            <person name="Hug L.A."/>
            <person name="Thomas B.C."/>
            <person name="Sharon I."/>
            <person name="Castelle C.J."/>
            <person name="Singh A."/>
            <person name="Wilkins M.J."/>
            <person name="Williams K.H."/>
            <person name="Banfield J.F."/>
        </authorList>
    </citation>
    <scope>NUCLEOTIDE SEQUENCE [LARGE SCALE GENOMIC DNA]</scope>
</reference>
<protein>
    <recommendedName>
        <fullName evidence="1">Arginyl tRNA synthetase N-terminal domain-containing protein</fullName>
    </recommendedName>
</protein>
<evidence type="ECO:0000313" key="2">
    <source>
        <dbReference type="EMBL" id="KKU63319.1"/>
    </source>
</evidence>
<feature type="domain" description="Arginyl tRNA synthetase N-terminal" evidence="1">
    <location>
        <begin position="4"/>
        <end position="44"/>
    </location>
</feature>
<dbReference type="Pfam" id="PF03485">
    <property type="entry name" value="Arg_tRNA_synt_N"/>
    <property type="match status" value="1"/>
</dbReference>
<dbReference type="GO" id="GO:0004814">
    <property type="term" value="F:arginine-tRNA ligase activity"/>
    <property type="evidence" value="ECO:0007669"/>
    <property type="project" value="InterPro"/>
</dbReference>